<evidence type="ECO:0000256" key="5">
    <source>
        <dbReference type="RuleBase" id="RU003792"/>
    </source>
</evidence>
<dbReference type="NCBIfam" id="TIGR00071">
    <property type="entry name" value="hisT_truA"/>
    <property type="match status" value="1"/>
</dbReference>
<comment type="caution">
    <text evidence="8">The sequence shown here is derived from an EMBL/GenBank/DDBJ whole genome shotgun (WGS) entry which is preliminary data.</text>
</comment>
<keyword evidence="3 4" id="KW-0413">Isomerase</keyword>
<dbReference type="RefSeq" id="WP_204514813.1">
    <property type="nucleotide sequence ID" value="NZ_JAFBCP010000001.1"/>
</dbReference>
<comment type="subunit">
    <text evidence="4">Homodimer.</text>
</comment>
<feature type="domain" description="Pseudouridine synthase I TruA alpha/beta" evidence="7">
    <location>
        <begin position="184"/>
        <end position="289"/>
    </location>
</feature>
<reference evidence="8 9" key="1">
    <citation type="submission" date="2021-01" db="EMBL/GenBank/DDBJ databases">
        <title>Sequencing the genomes of 1000 actinobacteria strains.</title>
        <authorList>
            <person name="Klenk H.-P."/>
        </authorList>
    </citation>
    <scope>NUCLEOTIDE SEQUENCE [LARGE SCALE GENOMIC DNA]</scope>
    <source>
        <strain evidence="8 9">DSM 13657</strain>
    </source>
</reference>
<keyword evidence="2 4" id="KW-0819">tRNA processing</keyword>
<dbReference type="EMBL" id="JAFBCP010000001">
    <property type="protein sequence ID" value="MBM7815959.1"/>
    <property type="molecule type" value="Genomic_DNA"/>
</dbReference>
<protein>
    <recommendedName>
        <fullName evidence="4">tRNA pseudouridine synthase A</fullName>
        <ecNumber evidence="4">5.4.99.12</ecNumber>
    </recommendedName>
    <alternativeName>
        <fullName evidence="4">tRNA pseudouridine(38-40) synthase</fullName>
    </alternativeName>
    <alternativeName>
        <fullName evidence="4">tRNA pseudouridylate synthase I</fullName>
    </alternativeName>
    <alternativeName>
        <fullName evidence="4">tRNA-uridine isomerase I</fullName>
    </alternativeName>
</protein>
<dbReference type="EC" id="5.4.99.12" evidence="4"/>
<comment type="caution">
    <text evidence="4">Lacks conserved residue(s) required for the propagation of feature annotation.</text>
</comment>
<dbReference type="PANTHER" id="PTHR11142:SF0">
    <property type="entry name" value="TRNA PSEUDOURIDINE SYNTHASE-LIKE 1"/>
    <property type="match status" value="1"/>
</dbReference>
<evidence type="ECO:0000256" key="4">
    <source>
        <dbReference type="HAMAP-Rule" id="MF_00171"/>
    </source>
</evidence>
<feature type="compositionally biased region" description="Basic and acidic residues" evidence="6">
    <location>
        <begin position="1"/>
        <end position="11"/>
    </location>
</feature>
<dbReference type="InterPro" id="IPR020097">
    <property type="entry name" value="PsdUridine_synth_TruA_a/b_dom"/>
</dbReference>
<dbReference type="Gene3D" id="3.30.70.580">
    <property type="entry name" value="Pseudouridine synthase I, catalytic domain, N-terminal subdomain"/>
    <property type="match status" value="1"/>
</dbReference>
<evidence type="ECO:0000313" key="9">
    <source>
        <dbReference type="Proteomes" id="UP000809290"/>
    </source>
</evidence>
<dbReference type="PIRSF" id="PIRSF001430">
    <property type="entry name" value="tRNA_psdUrid_synth"/>
    <property type="match status" value="1"/>
</dbReference>
<proteinExistence type="inferred from homology"/>
<dbReference type="InterPro" id="IPR020094">
    <property type="entry name" value="TruA/RsuA/RluB/E/F_N"/>
</dbReference>
<dbReference type="HAMAP" id="MF_00171">
    <property type="entry name" value="TruA"/>
    <property type="match status" value="1"/>
</dbReference>
<dbReference type="InterPro" id="IPR001406">
    <property type="entry name" value="PsdUridine_synth_TruA"/>
</dbReference>
<evidence type="ECO:0000313" key="8">
    <source>
        <dbReference type="EMBL" id="MBM7815959.1"/>
    </source>
</evidence>
<evidence type="ECO:0000259" key="7">
    <source>
        <dbReference type="Pfam" id="PF01416"/>
    </source>
</evidence>
<gene>
    <name evidence="4" type="primary">truA</name>
    <name evidence="8" type="ORF">JOE56_000653</name>
</gene>
<dbReference type="GO" id="GO:0160147">
    <property type="term" value="F:tRNA pseudouridine(38-40) synthase activity"/>
    <property type="evidence" value="ECO:0007669"/>
    <property type="project" value="UniProtKB-EC"/>
</dbReference>
<dbReference type="Pfam" id="PF01416">
    <property type="entry name" value="PseudoU_synth_1"/>
    <property type="match status" value="1"/>
</dbReference>
<feature type="active site" description="Nucleophile" evidence="4">
    <location>
        <position position="72"/>
    </location>
</feature>
<comment type="function">
    <text evidence="4">Formation of pseudouridine at positions 38, 39 and 40 in the anticodon stem and loop of transfer RNAs.</text>
</comment>
<name>A0ABS2SIZ0_9MICO</name>
<dbReference type="Proteomes" id="UP000809290">
    <property type="component" value="Unassembled WGS sequence"/>
</dbReference>
<dbReference type="InterPro" id="IPR020103">
    <property type="entry name" value="PsdUridine_synth_cat_dom_sf"/>
</dbReference>
<dbReference type="Gene3D" id="3.30.70.660">
    <property type="entry name" value="Pseudouridine synthase I, catalytic domain, C-terminal subdomain"/>
    <property type="match status" value="1"/>
</dbReference>
<accession>A0ABS2SIZ0</accession>
<comment type="similarity">
    <text evidence="1 4 5">Belongs to the tRNA pseudouridine synthase TruA family.</text>
</comment>
<feature type="region of interest" description="Disordered" evidence="6">
    <location>
        <begin position="1"/>
        <end position="20"/>
    </location>
</feature>
<sequence>MTARNAEESRQTEVPSQADQHQRFRIGLGYVGTNFHGWALQPHLRTVQGELETALARILSTPVRVTVAGRTDAGVHARRQVVHVDIAQGDFPRLVGQPRARGEQRTPAQGLKSRLRGVLAHQDAGDIVIHDVAVVHSDFDARFSALWRSYTYRLADPQAFTDPLTAAFTVAHRMDLDVAAMSAAAQQACGLRDFLPFCKPREGSTTIRTLEELRVARDCNGVIEFFLRADAFCHHMVRALVGGLVKVGEGKWAPDGLVGMCEEARRGRSEFPMFVFPAHGLVLEDVGYPEPGEWAVRNQQTRARRDAE</sequence>
<feature type="binding site" evidence="4">
    <location>
        <position position="150"/>
    </location>
    <ligand>
        <name>substrate</name>
    </ligand>
</feature>
<comment type="catalytic activity">
    <reaction evidence="4 5">
        <text>uridine(38/39/40) in tRNA = pseudouridine(38/39/40) in tRNA</text>
        <dbReference type="Rhea" id="RHEA:22376"/>
        <dbReference type="Rhea" id="RHEA-COMP:10085"/>
        <dbReference type="Rhea" id="RHEA-COMP:10087"/>
        <dbReference type="ChEBI" id="CHEBI:65314"/>
        <dbReference type="ChEBI" id="CHEBI:65315"/>
        <dbReference type="EC" id="5.4.99.12"/>
    </reaction>
</comment>
<dbReference type="InterPro" id="IPR020095">
    <property type="entry name" value="PsdUridine_synth_TruA_C"/>
</dbReference>
<evidence type="ECO:0000256" key="2">
    <source>
        <dbReference type="ARBA" id="ARBA00022694"/>
    </source>
</evidence>
<dbReference type="PANTHER" id="PTHR11142">
    <property type="entry name" value="PSEUDOURIDYLATE SYNTHASE"/>
    <property type="match status" value="1"/>
</dbReference>
<evidence type="ECO:0000256" key="6">
    <source>
        <dbReference type="SAM" id="MobiDB-lite"/>
    </source>
</evidence>
<dbReference type="SUPFAM" id="SSF55120">
    <property type="entry name" value="Pseudouridine synthase"/>
    <property type="match status" value="1"/>
</dbReference>
<evidence type="ECO:0000256" key="1">
    <source>
        <dbReference type="ARBA" id="ARBA00009375"/>
    </source>
</evidence>
<organism evidence="8 9">
    <name type="scientific">Brevibacterium paucivorans</name>
    <dbReference type="NCBI Taxonomy" id="170994"/>
    <lineage>
        <taxon>Bacteria</taxon>
        <taxon>Bacillati</taxon>
        <taxon>Actinomycetota</taxon>
        <taxon>Actinomycetes</taxon>
        <taxon>Micrococcales</taxon>
        <taxon>Brevibacteriaceae</taxon>
        <taxon>Brevibacterium</taxon>
    </lineage>
</organism>
<evidence type="ECO:0000256" key="3">
    <source>
        <dbReference type="ARBA" id="ARBA00023235"/>
    </source>
</evidence>
<dbReference type="CDD" id="cd02570">
    <property type="entry name" value="PseudoU_synth_EcTruA"/>
    <property type="match status" value="1"/>
</dbReference>
<keyword evidence="9" id="KW-1185">Reference proteome</keyword>